<dbReference type="Pfam" id="PF13738">
    <property type="entry name" value="Pyr_redox_3"/>
    <property type="match status" value="1"/>
</dbReference>
<reference evidence="3" key="1">
    <citation type="journal article" date="2019" name="Int. J. Syst. Evol. Microbiol.">
        <title>The Global Catalogue of Microorganisms (GCM) 10K type strain sequencing project: providing services to taxonomists for standard genome sequencing and annotation.</title>
        <authorList>
            <consortium name="The Broad Institute Genomics Platform"/>
            <consortium name="The Broad Institute Genome Sequencing Center for Infectious Disease"/>
            <person name="Wu L."/>
            <person name="Ma J."/>
        </authorList>
    </citation>
    <scope>NUCLEOTIDE SEQUENCE [LARGE SCALE GENOMIC DNA]</scope>
    <source>
        <strain evidence="3">JCM 13595</strain>
    </source>
</reference>
<proteinExistence type="predicted"/>
<dbReference type="PANTHER" id="PTHR43539">
    <property type="entry name" value="FLAVIN-BINDING MONOOXYGENASE-LIKE PROTEIN (AFU_ORTHOLOGUE AFUA_4G09220)"/>
    <property type="match status" value="1"/>
</dbReference>
<accession>A0ABP5FKM2</accession>
<dbReference type="RefSeq" id="WP_343956045.1">
    <property type="nucleotide sequence ID" value="NZ_BAAAMN010000009.1"/>
</dbReference>
<evidence type="ECO:0000313" key="2">
    <source>
        <dbReference type="EMBL" id="GAA2028483.1"/>
    </source>
</evidence>
<dbReference type="InterPro" id="IPR050982">
    <property type="entry name" value="Auxin_biosynth/cation_transpt"/>
</dbReference>
<comment type="caution">
    <text evidence="2">The sequence shown here is derived from an EMBL/GenBank/DDBJ whole genome shotgun (WGS) entry which is preliminary data.</text>
</comment>
<dbReference type="Gene3D" id="3.50.50.60">
    <property type="entry name" value="FAD/NAD(P)-binding domain"/>
    <property type="match status" value="1"/>
</dbReference>
<dbReference type="PANTHER" id="PTHR43539:SF78">
    <property type="entry name" value="FLAVIN-CONTAINING MONOOXYGENASE"/>
    <property type="match status" value="1"/>
</dbReference>
<organism evidence="2 3">
    <name type="scientific">Yaniella flava</name>
    <dbReference type="NCBI Taxonomy" id="287930"/>
    <lineage>
        <taxon>Bacteria</taxon>
        <taxon>Bacillati</taxon>
        <taxon>Actinomycetota</taxon>
        <taxon>Actinomycetes</taxon>
        <taxon>Micrococcales</taxon>
        <taxon>Micrococcaceae</taxon>
        <taxon>Yaniella</taxon>
    </lineage>
</organism>
<dbReference type="Proteomes" id="UP001501461">
    <property type="component" value="Unassembled WGS sequence"/>
</dbReference>
<dbReference type="EMBL" id="BAAAMN010000009">
    <property type="protein sequence ID" value="GAA2028483.1"/>
    <property type="molecule type" value="Genomic_DNA"/>
</dbReference>
<evidence type="ECO:0000313" key="3">
    <source>
        <dbReference type="Proteomes" id="UP001501461"/>
    </source>
</evidence>
<keyword evidence="1" id="KW-0560">Oxidoreductase</keyword>
<sequence>MPHDMIQTQTTQHADELPVIVIGAGPIGLAAAAHLRERGLNPLVVEAGSSAGAAIAQWGHTRLFSPWQYNIDEAARRLLETTSWNAPGPDHLPTGHELIQDYLTPLAAALGDIVRTETRVVAVSRSGIDKTRSAHREDTPLLVRVSHTDGSVRDLLARSVIDASGTWSQPNPLGQSGLPARGEIAAKTNGRITDPLPDVNGTDRDRFAGRHVLVIGAGHSAANTLLDLAELAEHAPDTRISWAIRGADVSSVYGGEDSDELAARGALGTRLRQLVESGIIEVHTSFVITGFHTAGQKLTVQAATSSKKRDLTVDILIPATGFRPELGILSELRLEMDPAMEAPRQLGPLIDPEFHSCGSVQPHGERILAHPEPGFYIVGMKSYGRAPTFLMATGHEQVRSIAAALAGDQQAADHVQLDLPETGVCTTDLGGTCDTPLSPLTQMDDDDHGCCTPAAAEPVLIPARTSTCC</sequence>
<evidence type="ECO:0000256" key="1">
    <source>
        <dbReference type="ARBA" id="ARBA00023002"/>
    </source>
</evidence>
<keyword evidence="3" id="KW-1185">Reference proteome</keyword>
<dbReference type="PRINTS" id="PR00368">
    <property type="entry name" value="FADPNR"/>
</dbReference>
<protein>
    <submittedName>
        <fullName evidence="2">FAD-dependent oxidoreductase</fullName>
    </submittedName>
</protein>
<dbReference type="PRINTS" id="PR00411">
    <property type="entry name" value="PNDRDTASEI"/>
</dbReference>
<dbReference type="SUPFAM" id="SSF51905">
    <property type="entry name" value="FAD/NAD(P)-binding domain"/>
    <property type="match status" value="1"/>
</dbReference>
<dbReference type="InterPro" id="IPR036188">
    <property type="entry name" value="FAD/NAD-bd_sf"/>
</dbReference>
<name>A0ABP5FKM2_9MICC</name>
<gene>
    <name evidence="2" type="ORF">GCM10009720_05320</name>
</gene>